<dbReference type="PROSITE" id="PS50020">
    <property type="entry name" value="WW_DOMAIN_2"/>
    <property type="match status" value="1"/>
</dbReference>
<dbReference type="InterPro" id="IPR001202">
    <property type="entry name" value="WW_dom"/>
</dbReference>
<dbReference type="SMART" id="SM00508">
    <property type="entry name" value="PostSET"/>
    <property type="match status" value="1"/>
</dbReference>
<feature type="domain" description="WW" evidence="17">
    <location>
        <begin position="606"/>
        <end position="639"/>
    </location>
</feature>
<evidence type="ECO:0000256" key="1">
    <source>
        <dbReference type="ARBA" id="ARBA00003901"/>
    </source>
</evidence>
<feature type="compositionally biased region" description="Basic and acidic residues" evidence="16">
    <location>
        <begin position="853"/>
        <end position="862"/>
    </location>
</feature>
<dbReference type="CDD" id="cd19172">
    <property type="entry name" value="SET_SETD2"/>
    <property type="match status" value="1"/>
</dbReference>
<dbReference type="PROSITE" id="PS51215">
    <property type="entry name" value="AWS"/>
    <property type="match status" value="1"/>
</dbReference>
<feature type="region of interest" description="Disordered" evidence="16">
    <location>
        <begin position="633"/>
        <end position="704"/>
    </location>
</feature>
<evidence type="ECO:0000256" key="11">
    <source>
        <dbReference type="ARBA" id="ARBA00023015"/>
    </source>
</evidence>
<dbReference type="FunFam" id="2.170.270.10:FF:000033">
    <property type="entry name" value="Histone-lysine N-methyltransferase"/>
    <property type="match status" value="1"/>
</dbReference>
<dbReference type="Gene3D" id="2.170.270.10">
    <property type="entry name" value="SET domain"/>
    <property type="match status" value="1"/>
</dbReference>
<feature type="compositionally biased region" description="Polar residues" evidence="16">
    <location>
        <begin position="659"/>
        <end position="684"/>
    </location>
</feature>
<dbReference type="EMBL" id="MU005768">
    <property type="protein sequence ID" value="KAF2710824.1"/>
    <property type="molecule type" value="Genomic_DNA"/>
</dbReference>
<feature type="compositionally biased region" description="Polar residues" evidence="16">
    <location>
        <begin position="917"/>
        <end position="929"/>
    </location>
</feature>
<dbReference type="InterPro" id="IPR038190">
    <property type="entry name" value="SRI_sf"/>
</dbReference>
<evidence type="ECO:0000313" key="21">
    <source>
        <dbReference type="EMBL" id="KAF2710824.1"/>
    </source>
</evidence>
<keyword evidence="7" id="KW-0678">Repressor</keyword>
<dbReference type="SUPFAM" id="SSF47676">
    <property type="entry name" value="Conserved domain common to transcription factors TFIIS, elongin A, CRSP70"/>
    <property type="match status" value="1"/>
</dbReference>
<evidence type="ECO:0000256" key="5">
    <source>
        <dbReference type="ARBA" id="ARBA00018028"/>
    </source>
</evidence>
<evidence type="ECO:0000256" key="6">
    <source>
        <dbReference type="ARBA" id="ARBA00022454"/>
    </source>
</evidence>
<dbReference type="SMART" id="SM00456">
    <property type="entry name" value="WW"/>
    <property type="match status" value="1"/>
</dbReference>
<organism evidence="21 22">
    <name type="scientific">Pleomassaria siparia CBS 279.74</name>
    <dbReference type="NCBI Taxonomy" id="1314801"/>
    <lineage>
        <taxon>Eukaryota</taxon>
        <taxon>Fungi</taxon>
        <taxon>Dikarya</taxon>
        <taxon>Ascomycota</taxon>
        <taxon>Pezizomycotina</taxon>
        <taxon>Dothideomycetes</taxon>
        <taxon>Pleosporomycetidae</taxon>
        <taxon>Pleosporales</taxon>
        <taxon>Pleomassariaceae</taxon>
        <taxon>Pleomassaria</taxon>
    </lineage>
</organism>
<feature type="compositionally biased region" description="Pro residues" evidence="16">
    <location>
        <begin position="876"/>
        <end position="886"/>
    </location>
</feature>
<feature type="domain" description="Post-SET" evidence="19">
    <location>
        <begin position="336"/>
        <end position="352"/>
    </location>
</feature>
<evidence type="ECO:0000259" key="20">
    <source>
        <dbReference type="PROSITE" id="PS51215"/>
    </source>
</evidence>
<evidence type="ECO:0000256" key="2">
    <source>
        <dbReference type="ARBA" id="ARBA00004123"/>
    </source>
</evidence>
<dbReference type="OrthoDB" id="422362at2759"/>
<evidence type="ECO:0000256" key="9">
    <source>
        <dbReference type="ARBA" id="ARBA00022679"/>
    </source>
</evidence>
<feature type="compositionally biased region" description="Basic and acidic residues" evidence="16">
    <location>
        <begin position="686"/>
        <end position="704"/>
    </location>
</feature>
<evidence type="ECO:0000259" key="18">
    <source>
        <dbReference type="PROSITE" id="PS50280"/>
    </source>
</evidence>
<dbReference type="InterPro" id="IPR003616">
    <property type="entry name" value="Post-SET_dom"/>
</dbReference>
<dbReference type="GO" id="GO:0140955">
    <property type="term" value="F:histone H3K36 trimethyltransferase activity"/>
    <property type="evidence" value="ECO:0007669"/>
    <property type="project" value="UniProtKB-EC"/>
</dbReference>
<evidence type="ECO:0000259" key="17">
    <source>
        <dbReference type="PROSITE" id="PS50020"/>
    </source>
</evidence>
<feature type="compositionally biased region" description="Pro residues" evidence="16">
    <location>
        <begin position="586"/>
        <end position="596"/>
    </location>
</feature>
<dbReference type="PANTHER" id="PTHR22884">
    <property type="entry name" value="SET DOMAIN PROTEINS"/>
    <property type="match status" value="1"/>
</dbReference>
<keyword evidence="6" id="KW-0158">Chromosome</keyword>
<protein>
    <recommendedName>
        <fullName evidence="5">Histone-lysine N-methyltransferase, H3 lysine-36 specific</fullName>
        <ecNumber evidence="4">2.1.1.359</ecNumber>
    </recommendedName>
    <alternativeName>
        <fullName evidence="14">SET domain-containing protein 2</fullName>
    </alternativeName>
</protein>
<dbReference type="PROSITE" id="PS01159">
    <property type="entry name" value="WW_DOMAIN_1"/>
    <property type="match status" value="1"/>
</dbReference>
<dbReference type="FunFam" id="1.10.1740.100:FF:000002">
    <property type="entry name" value="Histone-lysine N-methyltransferase"/>
    <property type="match status" value="1"/>
</dbReference>
<dbReference type="Gene3D" id="1.10.1740.100">
    <property type="entry name" value="Set2, Rpb1 interacting domain"/>
    <property type="match status" value="1"/>
</dbReference>
<keyword evidence="12" id="KW-0804">Transcription</keyword>
<dbReference type="SUPFAM" id="SSF82199">
    <property type="entry name" value="SET domain"/>
    <property type="match status" value="1"/>
</dbReference>
<evidence type="ECO:0000256" key="13">
    <source>
        <dbReference type="ARBA" id="ARBA00023242"/>
    </source>
</evidence>
<sequence>MPDRESEKKTARLEPELRDMKIEEGTPPQRAEGESVGAAREKVEDDRLGRTPTPITISKLNSRSISHSPVKQQNSASAASAAPNGTEYEEVVGGEVTLKMEPGKVPKLSRTASHKIVSRAPPLFFDLPDSTEDAKKTFTVLPECTYGNKHLGNTEHALECDCAEEWDAIARVNRACGDDSDCINRATKMECLDDCGCGNACENQRFQRKQYANVTVIKTDKKGFGLRANVDMRAGDFVFEYIGEVIDERNFRRRMIQYDEEGIKHFYFMSLTKGEFVDATKKGNLGRFCNHSCNPNCFVDKWVVNDKLRMGIFAERKIKAGEELVFNYNVDRYGADPQPCYCGEPNCTGFIGGRTQTDNATKLPHDTLEALGIDDGDGWDTAVAKKPRKKKASEEDEEYVNDLQPKSLEENGVTKVMAALRQCSDKWIAVKLLSRIQQSDDEKVGHRVIRMHGYEILKTTITTWMDDFNIVLQVLDILHKLPRITRNKIQDSNIEVTIEKLNGCGDERVENSAAKLLEAWGRLQVAYRIPRVKRDPNASTPLRNDNHFQRREKGRERSRSRSKSPVLSAAPKGPATIAAPSGPRGYNPPRPAFFPRPPRHPRPAFNALPAGWFQATSADTGATYYYNSTGTTQWTRPTLPAASQPPPPPPKARTHEQNLQDIISSITQNTTPTDQRTSSATPQPTDEPKDAKKSRSEKWKKLPPEKQEKLYEVTLQPHVLSVTTHYRKKLDKDDVKRLSKEVAKKLVRGDYKSGRVKDPTARLSTKHENTVKKFVKEFMDKAVKKKAERDKEKAVRAEKKARDKAAGKVLEAETPDTPNEEVKETKDDSDDEMIGLSYDDDTGSHQTSPTDSGELKRKREEESNFGSPKKTRTEMPPAPPPPPPPTDEMLLDMSLDMDERTFSFGDGPDLYQGEFAETTNGTSLHGKSSLSTQVVTERIRQSDEIVSAENVSSPMQLATPPTTNGQEKGSEFDKGNNGRPPVIVHGGS</sequence>
<evidence type="ECO:0000259" key="19">
    <source>
        <dbReference type="PROSITE" id="PS50868"/>
    </source>
</evidence>
<dbReference type="InterPro" id="IPR036020">
    <property type="entry name" value="WW_dom_sf"/>
</dbReference>
<dbReference type="Gene3D" id="2.20.70.10">
    <property type="match status" value="1"/>
</dbReference>
<feature type="domain" description="SET" evidence="18">
    <location>
        <begin position="212"/>
        <end position="329"/>
    </location>
</feature>
<keyword evidence="11" id="KW-0805">Transcription regulation</keyword>
<dbReference type="SUPFAM" id="SSF51045">
    <property type="entry name" value="WW domain"/>
    <property type="match status" value="1"/>
</dbReference>
<dbReference type="Proteomes" id="UP000799428">
    <property type="component" value="Unassembled WGS sequence"/>
</dbReference>
<keyword evidence="13" id="KW-0539">Nucleus</keyword>
<dbReference type="GO" id="GO:0006355">
    <property type="term" value="P:regulation of DNA-templated transcription"/>
    <property type="evidence" value="ECO:0007669"/>
    <property type="project" value="InterPro"/>
</dbReference>
<keyword evidence="22" id="KW-1185">Reference proteome</keyword>
<dbReference type="InterPro" id="IPR050777">
    <property type="entry name" value="SET2_Histone-Lys_MeTrsfase"/>
</dbReference>
<comment type="subcellular location">
    <subcellularLocation>
        <location evidence="3">Chromosome</location>
    </subcellularLocation>
    <subcellularLocation>
        <location evidence="2">Nucleus</location>
    </subcellularLocation>
</comment>
<feature type="region of interest" description="Disordered" evidence="16">
    <location>
        <begin position="947"/>
        <end position="988"/>
    </location>
</feature>
<dbReference type="InterPro" id="IPR025788">
    <property type="entry name" value="Set2_fungi"/>
</dbReference>
<feature type="compositionally biased region" description="Acidic residues" evidence="16">
    <location>
        <begin position="827"/>
        <end position="841"/>
    </location>
</feature>
<keyword evidence="8" id="KW-0489">Methyltransferase</keyword>
<dbReference type="Pfam" id="PF08236">
    <property type="entry name" value="SRI"/>
    <property type="match status" value="1"/>
</dbReference>
<dbReference type="PROSITE" id="PS50280">
    <property type="entry name" value="SET"/>
    <property type="match status" value="1"/>
</dbReference>
<dbReference type="GO" id="GO:0032259">
    <property type="term" value="P:methylation"/>
    <property type="evidence" value="ECO:0007669"/>
    <property type="project" value="UniProtKB-KW"/>
</dbReference>
<feature type="compositionally biased region" description="Basic and acidic residues" evidence="16">
    <location>
        <begin position="39"/>
        <end position="49"/>
    </location>
</feature>
<evidence type="ECO:0000256" key="15">
    <source>
        <dbReference type="ARBA" id="ARBA00047545"/>
    </source>
</evidence>
<feature type="compositionally biased region" description="Basic and acidic residues" evidence="16">
    <location>
        <begin position="783"/>
        <end position="806"/>
    </location>
</feature>
<dbReference type="Pfam" id="PF00856">
    <property type="entry name" value="SET"/>
    <property type="match status" value="1"/>
</dbReference>
<dbReference type="GO" id="GO:0005634">
    <property type="term" value="C:nucleus"/>
    <property type="evidence" value="ECO:0007669"/>
    <property type="project" value="UniProtKB-SubCell"/>
</dbReference>
<evidence type="ECO:0000313" key="22">
    <source>
        <dbReference type="Proteomes" id="UP000799428"/>
    </source>
</evidence>
<dbReference type="CDD" id="cd00201">
    <property type="entry name" value="WW"/>
    <property type="match status" value="1"/>
</dbReference>
<proteinExistence type="predicted"/>
<accession>A0A6G1KDC2</accession>
<evidence type="ECO:0000256" key="14">
    <source>
        <dbReference type="ARBA" id="ARBA00030091"/>
    </source>
</evidence>
<dbReference type="InterPro" id="IPR017923">
    <property type="entry name" value="TFIIS_N"/>
</dbReference>
<dbReference type="SMART" id="SM00570">
    <property type="entry name" value="AWS"/>
    <property type="match status" value="1"/>
</dbReference>
<dbReference type="InterPro" id="IPR046341">
    <property type="entry name" value="SET_dom_sf"/>
</dbReference>
<dbReference type="GO" id="GO:0005694">
    <property type="term" value="C:chromosome"/>
    <property type="evidence" value="ECO:0007669"/>
    <property type="project" value="UniProtKB-SubCell"/>
</dbReference>
<keyword evidence="9" id="KW-0808">Transferase</keyword>
<gene>
    <name evidence="21" type="ORF">K504DRAFT_500768</name>
</gene>
<evidence type="ECO:0000256" key="3">
    <source>
        <dbReference type="ARBA" id="ARBA00004286"/>
    </source>
</evidence>
<name>A0A6G1KDC2_9PLEO</name>
<evidence type="ECO:0000256" key="16">
    <source>
        <dbReference type="SAM" id="MobiDB-lite"/>
    </source>
</evidence>
<reference evidence="21" key="1">
    <citation type="journal article" date="2020" name="Stud. Mycol.">
        <title>101 Dothideomycetes genomes: a test case for predicting lifestyles and emergence of pathogens.</title>
        <authorList>
            <person name="Haridas S."/>
            <person name="Albert R."/>
            <person name="Binder M."/>
            <person name="Bloem J."/>
            <person name="Labutti K."/>
            <person name="Salamov A."/>
            <person name="Andreopoulos B."/>
            <person name="Baker S."/>
            <person name="Barry K."/>
            <person name="Bills G."/>
            <person name="Bluhm B."/>
            <person name="Cannon C."/>
            <person name="Castanera R."/>
            <person name="Culley D."/>
            <person name="Daum C."/>
            <person name="Ezra D."/>
            <person name="Gonzalez J."/>
            <person name="Henrissat B."/>
            <person name="Kuo A."/>
            <person name="Liang C."/>
            <person name="Lipzen A."/>
            <person name="Lutzoni F."/>
            <person name="Magnuson J."/>
            <person name="Mondo S."/>
            <person name="Nolan M."/>
            <person name="Ohm R."/>
            <person name="Pangilinan J."/>
            <person name="Park H.-J."/>
            <person name="Ramirez L."/>
            <person name="Alfaro M."/>
            <person name="Sun H."/>
            <person name="Tritt A."/>
            <person name="Yoshinaga Y."/>
            <person name="Zwiers L.-H."/>
            <person name="Turgeon B."/>
            <person name="Goodwin S."/>
            <person name="Spatafora J."/>
            <person name="Crous P."/>
            <person name="Grigoriev I."/>
        </authorList>
    </citation>
    <scope>NUCLEOTIDE SEQUENCE</scope>
    <source>
        <strain evidence="21">CBS 279.74</strain>
    </source>
</reference>
<dbReference type="InterPro" id="IPR006560">
    <property type="entry name" value="AWS_dom"/>
</dbReference>
<keyword evidence="10" id="KW-0949">S-adenosyl-L-methionine</keyword>
<feature type="compositionally biased region" description="Low complexity" evidence="16">
    <location>
        <begin position="75"/>
        <end position="86"/>
    </location>
</feature>
<dbReference type="InterPro" id="IPR001214">
    <property type="entry name" value="SET_dom"/>
</dbReference>
<dbReference type="PROSITE" id="PS50868">
    <property type="entry name" value="POST_SET"/>
    <property type="match status" value="1"/>
</dbReference>
<comment type="catalytic activity">
    <reaction evidence="15">
        <text>L-lysyl(36)-[histone H3] + 3 S-adenosyl-L-methionine = N(6),N(6),N(6)-trimethyl-L-lysyl(36)-[histone H3] + 3 S-adenosyl-L-homocysteine + 3 H(+)</text>
        <dbReference type="Rhea" id="RHEA:60324"/>
        <dbReference type="Rhea" id="RHEA-COMP:9785"/>
        <dbReference type="Rhea" id="RHEA-COMP:15536"/>
        <dbReference type="ChEBI" id="CHEBI:15378"/>
        <dbReference type="ChEBI" id="CHEBI:29969"/>
        <dbReference type="ChEBI" id="CHEBI:57856"/>
        <dbReference type="ChEBI" id="CHEBI:59789"/>
        <dbReference type="ChEBI" id="CHEBI:61961"/>
        <dbReference type="EC" id="2.1.1.359"/>
    </reaction>
</comment>
<dbReference type="PROSITE" id="PS51568">
    <property type="entry name" value="SAM_MT43_SET2_1"/>
    <property type="match status" value="1"/>
</dbReference>
<evidence type="ECO:0000256" key="4">
    <source>
        <dbReference type="ARBA" id="ARBA00012178"/>
    </source>
</evidence>
<feature type="compositionally biased region" description="Basic and acidic residues" evidence="16">
    <location>
        <begin position="1"/>
        <end position="24"/>
    </location>
</feature>
<dbReference type="AlphaFoldDB" id="A0A6G1KDC2"/>
<evidence type="ECO:0000256" key="7">
    <source>
        <dbReference type="ARBA" id="ARBA00022491"/>
    </source>
</evidence>
<feature type="region of interest" description="Disordered" evidence="16">
    <location>
        <begin position="534"/>
        <end position="606"/>
    </location>
</feature>
<evidence type="ECO:0000256" key="10">
    <source>
        <dbReference type="ARBA" id="ARBA00022691"/>
    </source>
</evidence>
<dbReference type="InterPro" id="IPR013257">
    <property type="entry name" value="SRI"/>
</dbReference>
<feature type="compositionally biased region" description="Polar residues" evidence="16">
    <location>
        <begin position="949"/>
        <end position="967"/>
    </location>
</feature>
<feature type="compositionally biased region" description="Basic and acidic residues" evidence="16">
    <location>
        <begin position="544"/>
        <end position="559"/>
    </location>
</feature>
<dbReference type="Pfam" id="PF00397">
    <property type="entry name" value="WW"/>
    <property type="match status" value="1"/>
</dbReference>
<dbReference type="Pfam" id="PF08711">
    <property type="entry name" value="Med26"/>
    <property type="match status" value="1"/>
</dbReference>
<feature type="region of interest" description="Disordered" evidence="16">
    <location>
        <begin position="1"/>
        <end position="87"/>
    </location>
</feature>
<evidence type="ECO:0000256" key="8">
    <source>
        <dbReference type="ARBA" id="ARBA00022603"/>
    </source>
</evidence>
<evidence type="ECO:0000256" key="12">
    <source>
        <dbReference type="ARBA" id="ARBA00023163"/>
    </source>
</evidence>
<dbReference type="SMART" id="SM00317">
    <property type="entry name" value="SET"/>
    <property type="match status" value="1"/>
</dbReference>
<dbReference type="InterPro" id="IPR035441">
    <property type="entry name" value="TFIIS/LEDGF_dom_sf"/>
</dbReference>
<feature type="region of interest" description="Disordered" evidence="16">
    <location>
        <begin position="783"/>
        <end position="929"/>
    </location>
</feature>
<feature type="domain" description="AWS" evidence="20">
    <location>
        <begin position="155"/>
        <end position="210"/>
    </location>
</feature>
<dbReference type="InterPro" id="IPR044437">
    <property type="entry name" value="SETD2/Set2_SET"/>
</dbReference>
<dbReference type="Pfam" id="PF17907">
    <property type="entry name" value="AWS"/>
    <property type="match status" value="1"/>
</dbReference>
<dbReference type="EC" id="2.1.1.359" evidence="4"/>
<comment type="function">
    <text evidence="1">Histone methyltransferase that trimethylates histone H3 'Lys-36' forming H3K36me3. Involved in transcription elongation as well as in transcription repression.</text>
</comment>
<feature type="compositionally biased region" description="Polar residues" evidence="16">
    <location>
        <begin position="53"/>
        <end position="74"/>
    </location>
</feature>